<name>A0A368HNA0_9GAMM</name>
<evidence type="ECO:0000256" key="1">
    <source>
        <dbReference type="ARBA" id="ARBA00004167"/>
    </source>
</evidence>
<feature type="compositionally biased region" description="Basic residues" evidence="5">
    <location>
        <begin position="1"/>
        <end position="16"/>
    </location>
</feature>
<dbReference type="Proteomes" id="UP000253250">
    <property type="component" value="Unassembled WGS sequence"/>
</dbReference>
<feature type="domain" description="TonB C-terminal" evidence="6">
    <location>
        <begin position="102"/>
        <end position="196"/>
    </location>
</feature>
<dbReference type="Gene3D" id="3.30.1150.10">
    <property type="match status" value="1"/>
</dbReference>
<feature type="region of interest" description="Disordered" evidence="5">
    <location>
        <begin position="1"/>
        <end position="94"/>
    </location>
</feature>
<proteinExistence type="predicted"/>
<keyword evidence="4" id="KW-0472">Membrane</keyword>
<keyword evidence="3" id="KW-1133">Transmembrane helix</keyword>
<dbReference type="SUPFAM" id="SSF74653">
    <property type="entry name" value="TolA/TonB C-terminal domain"/>
    <property type="match status" value="1"/>
</dbReference>
<accession>A0A368HNA0</accession>
<evidence type="ECO:0000256" key="3">
    <source>
        <dbReference type="ARBA" id="ARBA00022989"/>
    </source>
</evidence>
<gene>
    <name evidence="7" type="ORF">C4900_02500</name>
</gene>
<dbReference type="InterPro" id="IPR006260">
    <property type="entry name" value="TonB/TolA_C"/>
</dbReference>
<evidence type="ECO:0000256" key="2">
    <source>
        <dbReference type="ARBA" id="ARBA00022692"/>
    </source>
</evidence>
<dbReference type="GO" id="GO:0016020">
    <property type="term" value="C:membrane"/>
    <property type="evidence" value="ECO:0007669"/>
    <property type="project" value="UniProtKB-SubCell"/>
</dbReference>
<dbReference type="PROSITE" id="PS52015">
    <property type="entry name" value="TONB_CTD"/>
    <property type="match status" value="1"/>
</dbReference>
<sequence>MGHAKPKTVGLRRKPMAVHFVTLPKPPKPHVRPKPPPPHPVVRPKPQPVPPKPRPIVHHRPVPLPTPVKKVPPPRPKVVPRPPTPPPPPPPSPAVVAQAVDRYAVMLRTRIQQGLVVPPRVAALRLSGKAVVAFELTPAGRLLWVRIMRSSGIGAIDRAALAAVRDRSYPPFTKSMPRRPTVFRVRVGLNDGRHRF</sequence>
<dbReference type="PRINTS" id="PR01217">
    <property type="entry name" value="PRICHEXTENSN"/>
</dbReference>
<feature type="compositionally biased region" description="Pro residues" evidence="5">
    <location>
        <begin position="62"/>
        <end position="93"/>
    </location>
</feature>
<evidence type="ECO:0000313" key="8">
    <source>
        <dbReference type="Proteomes" id="UP000253250"/>
    </source>
</evidence>
<dbReference type="GO" id="GO:0055085">
    <property type="term" value="P:transmembrane transport"/>
    <property type="evidence" value="ECO:0007669"/>
    <property type="project" value="InterPro"/>
</dbReference>
<keyword evidence="2" id="KW-0812">Transmembrane</keyword>
<evidence type="ECO:0000259" key="6">
    <source>
        <dbReference type="PROSITE" id="PS52015"/>
    </source>
</evidence>
<dbReference type="EMBL" id="PSYR01000001">
    <property type="protein sequence ID" value="RCN59495.1"/>
    <property type="molecule type" value="Genomic_DNA"/>
</dbReference>
<keyword evidence="8" id="KW-1185">Reference proteome</keyword>
<comment type="caution">
    <text evidence="7">The sequence shown here is derived from an EMBL/GenBank/DDBJ whole genome shotgun (WGS) entry which is preliminary data.</text>
</comment>
<comment type="subcellular location">
    <subcellularLocation>
        <location evidence="1">Membrane</location>
        <topology evidence="1">Single-pass membrane protein</topology>
    </subcellularLocation>
</comment>
<dbReference type="OrthoDB" id="9779830at2"/>
<evidence type="ECO:0000313" key="7">
    <source>
        <dbReference type="EMBL" id="RCN59495.1"/>
    </source>
</evidence>
<protein>
    <submittedName>
        <fullName evidence="7">Energy transducer TonB</fullName>
    </submittedName>
</protein>
<feature type="compositionally biased region" description="Pro residues" evidence="5">
    <location>
        <begin position="34"/>
        <end position="54"/>
    </location>
</feature>
<evidence type="ECO:0000256" key="5">
    <source>
        <dbReference type="SAM" id="MobiDB-lite"/>
    </source>
</evidence>
<dbReference type="InterPro" id="IPR037682">
    <property type="entry name" value="TonB_C"/>
</dbReference>
<evidence type="ECO:0000256" key="4">
    <source>
        <dbReference type="ARBA" id="ARBA00023136"/>
    </source>
</evidence>
<reference evidence="7 8" key="1">
    <citation type="submission" date="2018-02" db="EMBL/GenBank/DDBJ databases">
        <title>Insights into the biology of acidophilic members of the Acidiferrobacteraceae family derived from comparative genomic analyses.</title>
        <authorList>
            <person name="Issotta F."/>
            <person name="Thyssen C."/>
            <person name="Mena C."/>
            <person name="Moya A."/>
            <person name="Bellenberg S."/>
            <person name="Sproer C."/>
            <person name="Covarrubias P.C."/>
            <person name="Sand W."/>
            <person name="Quatrini R."/>
            <person name="Vera M."/>
        </authorList>
    </citation>
    <scope>NUCLEOTIDE SEQUENCE [LARGE SCALE GENOMIC DNA]</scope>
    <source>
        <strain evidence="8">m-1</strain>
    </source>
</reference>
<dbReference type="AlphaFoldDB" id="A0A368HNA0"/>
<dbReference type="NCBIfam" id="TIGR01352">
    <property type="entry name" value="tonB_Cterm"/>
    <property type="match status" value="1"/>
</dbReference>
<organism evidence="7 8">
    <name type="scientific">Acidiferrobacter thiooxydans</name>
    <dbReference type="NCBI Taxonomy" id="163359"/>
    <lineage>
        <taxon>Bacteria</taxon>
        <taxon>Pseudomonadati</taxon>
        <taxon>Pseudomonadota</taxon>
        <taxon>Gammaproteobacteria</taxon>
        <taxon>Acidiferrobacterales</taxon>
        <taxon>Acidiferrobacteraceae</taxon>
        <taxon>Acidiferrobacter</taxon>
    </lineage>
</organism>
<dbReference type="Pfam" id="PF03544">
    <property type="entry name" value="TonB_C"/>
    <property type="match status" value="1"/>
</dbReference>